<keyword evidence="2" id="KW-1133">Transmembrane helix</keyword>
<name>A0A7X5R2F8_9MICO</name>
<evidence type="ECO:0000256" key="2">
    <source>
        <dbReference type="SAM" id="Phobius"/>
    </source>
</evidence>
<keyword evidence="2" id="KW-0472">Membrane</keyword>
<keyword evidence="2" id="KW-0812">Transmembrane</keyword>
<dbReference type="Pfam" id="PF17963">
    <property type="entry name" value="Big_9"/>
    <property type="match status" value="5"/>
</dbReference>
<dbReference type="EMBL" id="JAAMOX010000002">
    <property type="protein sequence ID" value="NIH54140.1"/>
    <property type="molecule type" value="Genomic_DNA"/>
</dbReference>
<feature type="transmembrane region" description="Helical" evidence="2">
    <location>
        <begin position="1591"/>
        <end position="1609"/>
    </location>
</feature>
<dbReference type="RefSeq" id="WP_167150555.1">
    <property type="nucleotide sequence ID" value="NZ_JAAMOX010000002.1"/>
</dbReference>
<evidence type="ECO:0000313" key="3">
    <source>
        <dbReference type="EMBL" id="NIH54140.1"/>
    </source>
</evidence>
<accession>A0A7X5R2F8</accession>
<evidence type="ECO:0008006" key="5">
    <source>
        <dbReference type="Google" id="ProtNLM"/>
    </source>
</evidence>
<dbReference type="Gene3D" id="2.60.40.3440">
    <property type="match status" value="1"/>
</dbReference>
<sequence length="1622" mass="166702">MGFVEVGASRTARIRRSIVSVGLAGLLAATGVFAGSTPAFAVEAVVSQVGVSVSFDGTGPFDADDAPGHDSGELNGVVRSVDQVEYLVASSFASLGDAAYTAQLPNGMVWDVTASANTVCTGVGGGTLSSDKRTLRCNRTVTGINESFKIRAWVDHAGNGETVAPTVSVGGVSATAPAITVSAVPKTELRLYTGWANMPVVQDGKQGVSQGVFALIGAPKPASGNFKGYEGLAPSYSFFVAVPEHGKVIAARESLDRGSVAVEHPATPGGLTKITVSGQAQGLLNATVSTLAPTDFMSTYQIAISIWTPYDPGIPINVPTPLAVHVSGFDPVSASGVSNFGDGYAPGQEPTYVCPTAPLLNSKQLACVRETVTRTDQPQLGATVGASLYKLNDPLYGDSHGYPMNQENVVVGQPYVSMTGIFNGVTAGAETSHAWGMLTWDPKLHQLTGPVQVRKFASGLVDAFYGRGYSDVAHVDSYRVEYSDHPFADDTARRTTDPNSMTWVSTPEQLPNGVASATAVRLITVDGILPNTGIGLVSPFVRPSTSANLAVNTLLPWFWQYGSDETPRVQSTYNGTYSPTGASVRTADALIRSKAAWSSSAVAPGDVKNLVVTPTAIGPVGATADSVLKGVTLKVTLDSVCTEPVWSAVKLMDGYKSHTPADFGPDGIACTSDDGSPAQVVFALGDIVAPAGPIGPLPIQGHASPLQPISIPVAFSPLTPSGTTYKATIVASASNDSSIESYEGKTNLTANAISQDRTEFASIMVQGVASFSGGKTAVTQHEGFANPHEEFSYTINWGNGTSDKVGRGTFVDLLPYNGDSRGTSGMPDGGFTVITAAASTSNTDVMGGVSVEYTTDPSADVAAALIREGNSDGHEGVNWKTGTVTSSATALRFVTEQEIDPGFAGSATITVSVDGLGVGGVLKNDFYGKTTEVNGDPNTVKTIVGAAELTLRSSAASLAGTVYRDNDFSGTVSDADTTWASGSQTLTISNEFGSFTTDIAANGTYDFGIIPGGDYAATLTDGQGWALVLPNPISIAIGDIRVAENLLFQEAVAVPTAVADTASTSAGQSVTVNVKKNDTWPNATAPAAQTAAVIAVGGEATYGTATLTTDGTLSYTASTVWPTEHDGAESYQDTITYVVTNAAGGTASATVTVTVYPSPVAANDSATVRDGKPTTLNVLSNDAGNSIAIVPGSVATAGDATASIVDGTVSVIPTHTWAVGEKTYETAIDYTIEDAFGQRSSATVTVTVQRAPVVTGQSNLTIASDGTATFSPAVLNPDVLEAGGVAVASKPKGSTVVVGDDGSITFVPGTAGVGEHTFTVDYTDNLGQTTTHTFTVTVYEALAGVADEATVRSDTASTLNVLVNDRGDALQLVDAGSSWTIDPATAANAGSVTIVNGSLEYTPFGTYQWAESELSYAETLSYVVEDAHGKRETVTVVVTVIRPPSGVDRHLTVEPEFEKVIFDPIGEATGTGIVPLADSDIVADPAHGVVEILGGVVHYVPTPGFVGDDTFVVRMTDVVGQTTEVRYTVTVLAADAPAPTAPGTGGESAKPQPGGPVTENPSDRLTDPETSGSRDAGARGLAVTGTGATSGWTVTALAFAMMLGLSLVAQQRLRRAEADRVS</sequence>
<gene>
    <name evidence="3" type="ORF">FHX76_002036</name>
</gene>
<feature type="region of interest" description="Disordered" evidence="1">
    <location>
        <begin position="1536"/>
        <end position="1585"/>
    </location>
</feature>
<organism evidence="3 4">
    <name type="scientific">Lysinibacter cavernae</name>
    <dbReference type="NCBI Taxonomy" id="1640652"/>
    <lineage>
        <taxon>Bacteria</taxon>
        <taxon>Bacillati</taxon>
        <taxon>Actinomycetota</taxon>
        <taxon>Actinomycetes</taxon>
        <taxon>Micrococcales</taxon>
        <taxon>Microbacteriaceae</taxon>
        <taxon>Lysinibacter</taxon>
    </lineage>
</organism>
<reference evidence="3 4" key="1">
    <citation type="submission" date="2020-02" db="EMBL/GenBank/DDBJ databases">
        <title>Sequencing the genomes of 1000 actinobacteria strains.</title>
        <authorList>
            <person name="Klenk H.-P."/>
        </authorList>
    </citation>
    <scope>NUCLEOTIDE SEQUENCE [LARGE SCALE GENOMIC DNA]</scope>
    <source>
        <strain evidence="3 4">DSM 27960</strain>
    </source>
</reference>
<keyword evidence="4" id="KW-1185">Reference proteome</keyword>
<evidence type="ECO:0000256" key="1">
    <source>
        <dbReference type="SAM" id="MobiDB-lite"/>
    </source>
</evidence>
<evidence type="ECO:0000313" key="4">
    <source>
        <dbReference type="Proteomes" id="UP000541033"/>
    </source>
</evidence>
<proteinExistence type="predicted"/>
<protein>
    <recommendedName>
        <fullName evidence="5">Tandem-95 repeat protein</fullName>
    </recommendedName>
</protein>
<dbReference type="Proteomes" id="UP000541033">
    <property type="component" value="Unassembled WGS sequence"/>
</dbReference>
<comment type="caution">
    <text evidence="3">The sequence shown here is derived from an EMBL/GenBank/DDBJ whole genome shotgun (WGS) entry which is preliminary data.</text>
</comment>